<sequence length="191" mass="22238">MDKRIVKTQKNLKNTLRQMVLEKPFEKISVTEICKRANTSRITFYTYYGDKYDLLEHCFEDIQEEATERFRELEQDNPDHKLNLSCQHFLMVLIEVTAPFVHSAAQTEASPAVTMYYHFVLKNLKMFGKENADRLKTKYCVEQIDAFLTYGLWGFIFASGKKNDSAQTVEDAKQLIDDLLASPVFENLSEK</sequence>
<keyword evidence="5" id="KW-1185">Reference proteome</keyword>
<comment type="caution">
    <text evidence="4">The sequence shown here is derived from an EMBL/GenBank/DDBJ whole genome shotgun (WGS) entry which is preliminary data.</text>
</comment>
<dbReference type="Pfam" id="PF00440">
    <property type="entry name" value="TetR_N"/>
    <property type="match status" value="1"/>
</dbReference>
<dbReference type="Gene3D" id="1.10.357.10">
    <property type="entry name" value="Tetracycline Repressor, domain 2"/>
    <property type="match status" value="1"/>
</dbReference>
<accession>A0A7X2NG51</accession>
<name>A0A7X2NG51_9FIRM</name>
<evidence type="ECO:0000313" key="5">
    <source>
        <dbReference type="Proteomes" id="UP000461754"/>
    </source>
</evidence>
<keyword evidence="1 2" id="KW-0238">DNA-binding</keyword>
<dbReference type="PROSITE" id="PS50977">
    <property type="entry name" value="HTH_TETR_2"/>
    <property type="match status" value="1"/>
</dbReference>
<feature type="domain" description="HTH tetR-type" evidence="3">
    <location>
        <begin position="6"/>
        <end position="66"/>
    </location>
</feature>
<reference evidence="4 5" key="1">
    <citation type="submission" date="2019-08" db="EMBL/GenBank/DDBJ databases">
        <title>In-depth cultivation of the pig gut microbiome towards novel bacterial diversity and tailored functional studies.</title>
        <authorList>
            <person name="Wylensek D."/>
            <person name="Hitch T.C.A."/>
            <person name="Clavel T."/>
        </authorList>
    </citation>
    <scope>NUCLEOTIDE SEQUENCE [LARGE SCALE GENOMIC DNA]</scope>
    <source>
        <strain evidence="4 5">RF-744-FAT-4</strain>
    </source>
</reference>
<dbReference type="SUPFAM" id="SSF46689">
    <property type="entry name" value="Homeodomain-like"/>
    <property type="match status" value="1"/>
</dbReference>
<dbReference type="PANTHER" id="PTHR43479">
    <property type="entry name" value="ACREF/ENVCD OPERON REPRESSOR-RELATED"/>
    <property type="match status" value="1"/>
</dbReference>
<evidence type="ECO:0000313" key="4">
    <source>
        <dbReference type="EMBL" id="MSS19833.1"/>
    </source>
</evidence>
<dbReference type="Proteomes" id="UP000461754">
    <property type="component" value="Unassembled WGS sequence"/>
</dbReference>
<evidence type="ECO:0000259" key="3">
    <source>
        <dbReference type="PROSITE" id="PS50977"/>
    </source>
</evidence>
<proteinExistence type="predicted"/>
<organism evidence="4 5">
    <name type="scientific">Pseudoramibacter porci</name>
    <dbReference type="NCBI Taxonomy" id="2606631"/>
    <lineage>
        <taxon>Bacteria</taxon>
        <taxon>Bacillati</taxon>
        <taxon>Bacillota</taxon>
        <taxon>Clostridia</taxon>
        <taxon>Eubacteriales</taxon>
        <taxon>Eubacteriaceae</taxon>
        <taxon>Pseudoramibacter</taxon>
    </lineage>
</organism>
<dbReference type="InterPro" id="IPR001647">
    <property type="entry name" value="HTH_TetR"/>
</dbReference>
<dbReference type="EMBL" id="VUMO01000005">
    <property type="protein sequence ID" value="MSS19833.1"/>
    <property type="molecule type" value="Genomic_DNA"/>
</dbReference>
<dbReference type="GO" id="GO:0003677">
    <property type="term" value="F:DNA binding"/>
    <property type="evidence" value="ECO:0007669"/>
    <property type="project" value="UniProtKB-UniRule"/>
</dbReference>
<protein>
    <submittedName>
        <fullName evidence="4">TetR/AcrR family transcriptional regulator</fullName>
    </submittedName>
</protein>
<gene>
    <name evidence="4" type="ORF">FYJ52_05380</name>
</gene>
<dbReference type="InterPro" id="IPR050624">
    <property type="entry name" value="HTH-type_Tx_Regulator"/>
</dbReference>
<dbReference type="PANTHER" id="PTHR43479:SF7">
    <property type="entry name" value="TETR-FAMILY TRANSCRIPTIONAL REGULATOR"/>
    <property type="match status" value="1"/>
</dbReference>
<evidence type="ECO:0000256" key="2">
    <source>
        <dbReference type="PROSITE-ProRule" id="PRU00335"/>
    </source>
</evidence>
<dbReference type="AlphaFoldDB" id="A0A7X2NG51"/>
<evidence type="ECO:0000256" key="1">
    <source>
        <dbReference type="ARBA" id="ARBA00023125"/>
    </source>
</evidence>
<feature type="DNA-binding region" description="H-T-H motif" evidence="2">
    <location>
        <begin position="29"/>
        <end position="48"/>
    </location>
</feature>
<dbReference type="InterPro" id="IPR009057">
    <property type="entry name" value="Homeodomain-like_sf"/>
</dbReference>
<dbReference type="RefSeq" id="WP_154576204.1">
    <property type="nucleotide sequence ID" value="NZ_VUMO01000005.1"/>
</dbReference>